<proteinExistence type="predicted"/>
<accession>A0ABD2WY56</accession>
<protein>
    <submittedName>
        <fullName evidence="1">Uncharacterized protein</fullName>
    </submittedName>
</protein>
<dbReference type="AlphaFoldDB" id="A0ABD2WY56"/>
<organism evidence="1 2">
    <name type="scientific">Trichogramma kaykai</name>
    <dbReference type="NCBI Taxonomy" id="54128"/>
    <lineage>
        <taxon>Eukaryota</taxon>
        <taxon>Metazoa</taxon>
        <taxon>Ecdysozoa</taxon>
        <taxon>Arthropoda</taxon>
        <taxon>Hexapoda</taxon>
        <taxon>Insecta</taxon>
        <taxon>Pterygota</taxon>
        <taxon>Neoptera</taxon>
        <taxon>Endopterygota</taxon>
        <taxon>Hymenoptera</taxon>
        <taxon>Apocrita</taxon>
        <taxon>Proctotrupomorpha</taxon>
        <taxon>Chalcidoidea</taxon>
        <taxon>Trichogrammatidae</taxon>
        <taxon>Trichogramma</taxon>
    </lineage>
</organism>
<comment type="caution">
    <text evidence="1">The sequence shown here is derived from an EMBL/GenBank/DDBJ whole genome shotgun (WGS) entry which is preliminary data.</text>
</comment>
<reference evidence="1 2" key="1">
    <citation type="journal article" date="2024" name="bioRxiv">
        <title>A reference genome for Trichogramma kaykai: A tiny desert-dwelling parasitoid wasp with competing sex-ratio distorters.</title>
        <authorList>
            <person name="Culotta J."/>
            <person name="Lindsey A.R."/>
        </authorList>
    </citation>
    <scope>NUCLEOTIDE SEQUENCE [LARGE SCALE GENOMIC DNA]</scope>
    <source>
        <strain evidence="1 2">KSX58</strain>
    </source>
</reference>
<keyword evidence="2" id="KW-1185">Reference proteome</keyword>
<sequence>MANVRSLLSCRAPDGVSIQEYGVDDVSIQLALAASGPTRVGHDLRKGTDHTGCLRADCSEVVVDVQAQVADGGGRAYAVVAYRDGDGFCLFPACDEQSLRLVVSCL</sequence>
<gene>
    <name evidence="1" type="ORF">TKK_008167</name>
</gene>
<dbReference type="Proteomes" id="UP001627154">
    <property type="component" value="Unassembled WGS sequence"/>
</dbReference>
<dbReference type="EMBL" id="JBJJXI010000060">
    <property type="protein sequence ID" value="KAL3397930.1"/>
    <property type="molecule type" value="Genomic_DNA"/>
</dbReference>
<evidence type="ECO:0000313" key="2">
    <source>
        <dbReference type="Proteomes" id="UP001627154"/>
    </source>
</evidence>
<evidence type="ECO:0000313" key="1">
    <source>
        <dbReference type="EMBL" id="KAL3397930.1"/>
    </source>
</evidence>
<name>A0ABD2WY56_9HYME</name>